<keyword evidence="3" id="KW-1185">Reference proteome</keyword>
<sequence length="160" mass="18087">MNSSNRKTTTKVNIFLFLILLLVFSVLLKISQLDLFSKIHSGILLLLWDFVFLTYLLFGSIFYGFVTKSRLLSALLGALFPLMSFASGLFILFYDSGVSYPIESISDLSPYFPFLRIALFCALSGFFAATHSSNKTVNEINYVLTAVSFSLSFVFLFVWF</sequence>
<dbReference type="EMBL" id="JAWDKD010000019">
    <property type="protein sequence ID" value="MDV0447440.1"/>
    <property type="molecule type" value="Genomic_DNA"/>
</dbReference>
<dbReference type="AlphaFoldDB" id="A0AAE4MKF3"/>
<name>A0AAE4MKF3_9EURY</name>
<feature type="transmembrane region" description="Helical" evidence="1">
    <location>
        <begin position="12"/>
        <end position="31"/>
    </location>
</feature>
<evidence type="ECO:0000313" key="2">
    <source>
        <dbReference type="EMBL" id="MDV0447440.1"/>
    </source>
</evidence>
<feature type="transmembrane region" description="Helical" evidence="1">
    <location>
        <begin position="142"/>
        <end position="159"/>
    </location>
</feature>
<reference evidence="2" key="1">
    <citation type="submission" date="2023-06" db="EMBL/GenBank/DDBJ databases">
        <title>Genome sequence of Methanosarcinaceae archaeon Ag5.</title>
        <authorList>
            <person name="Protasov E."/>
            <person name="Platt K."/>
            <person name="Poehlein A."/>
            <person name="Daniel R."/>
            <person name="Brune A."/>
        </authorList>
    </citation>
    <scope>NUCLEOTIDE SEQUENCE</scope>
    <source>
        <strain evidence="2">Ag5</strain>
    </source>
</reference>
<keyword evidence="1" id="KW-1133">Transmembrane helix</keyword>
<organism evidence="2 3">
    <name type="scientific">Methanolapillus africanus</name>
    <dbReference type="NCBI Taxonomy" id="3028297"/>
    <lineage>
        <taxon>Archaea</taxon>
        <taxon>Methanobacteriati</taxon>
        <taxon>Methanobacteriota</taxon>
        <taxon>Stenosarchaea group</taxon>
        <taxon>Methanomicrobia</taxon>
        <taxon>Methanosarcinales</taxon>
        <taxon>Methanosarcinaceae</taxon>
        <taxon>Methanolapillus</taxon>
    </lineage>
</organism>
<proteinExistence type="predicted"/>
<evidence type="ECO:0000313" key="3">
    <source>
        <dbReference type="Proteomes" id="UP001271789"/>
    </source>
</evidence>
<feature type="transmembrane region" description="Helical" evidence="1">
    <location>
        <begin position="72"/>
        <end position="94"/>
    </location>
</feature>
<dbReference type="Proteomes" id="UP001271789">
    <property type="component" value="Unassembled WGS sequence"/>
</dbReference>
<accession>A0AAE4MKF3</accession>
<feature type="transmembrane region" description="Helical" evidence="1">
    <location>
        <begin position="114"/>
        <end position="130"/>
    </location>
</feature>
<keyword evidence="1" id="KW-0812">Transmembrane</keyword>
<evidence type="ECO:0000256" key="1">
    <source>
        <dbReference type="SAM" id="Phobius"/>
    </source>
</evidence>
<gene>
    <name evidence="2" type="ORF">MsAg5_13310</name>
</gene>
<comment type="caution">
    <text evidence="2">The sequence shown here is derived from an EMBL/GenBank/DDBJ whole genome shotgun (WGS) entry which is preliminary data.</text>
</comment>
<protein>
    <submittedName>
        <fullName evidence="2">Uncharacterized protein</fullName>
    </submittedName>
</protein>
<feature type="transmembrane region" description="Helical" evidence="1">
    <location>
        <begin position="43"/>
        <end position="65"/>
    </location>
</feature>
<keyword evidence="1" id="KW-0472">Membrane</keyword>